<dbReference type="Gene3D" id="3.80.10.10">
    <property type="entry name" value="Ribonuclease Inhibitor"/>
    <property type="match status" value="1"/>
</dbReference>
<dbReference type="Proteomes" id="UP001215598">
    <property type="component" value="Unassembled WGS sequence"/>
</dbReference>
<accession>A0AAD7K7X4</accession>
<dbReference type="EMBL" id="JARKIB010000006">
    <property type="protein sequence ID" value="KAJ7779001.1"/>
    <property type="molecule type" value="Genomic_DNA"/>
</dbReference>
<organism evidence="1 2">
    <name type="scientific">Mycena metata</name>
    <dbReference type="NCBI Taxonomy" id="1033252"/>
    <lineage>
        <taxon>Eukaryota</taxon>
        <taxon>Fungi</taxon>
        <taxon>Dikarya</taxon>
        <taxon>Basidiomycota</taxon>
        <taxon>Agaricomycotina</taxon>
        <taxon>Agaricomycetes</taxon>
        <taxon>Agaricomycetidae</taxon>
        <taxon>Agaricales</taxon>
        <taxon>Marasmiineae</taxon>
        <taxon>Mycenaceae</taxon>
        <taxon>Mycena</taxon>
    </lineage>
</organism>
<proteinExistence type="predicted"/>
<gene>
    <name evidence="1" type="ORF">B0H16DRAFT_1711353</name>
</gene>
<evidence type="ECO:0000313" key="2">
    <source>
        <dbReference type="Proteomes" id="UP001215598"/>
    </source>
</evidence>
<keyword evidence="2" id="KW-1185">Reference proteome</keyword>
<dbReference type="SUPFAM" id="SSF52047">
    <property type="entry name" value="RNI-like"/>
    <property type="match status" value="1"/>
</dbReference>
<name>A0AAD7K7X4_9AGAR</name>
<dbReference type="AlphaFoldDB" id="A0AAD7K7X4"/>
<evidence type="ECO:0000313" key="1">
    <source>
        <dbReference type="EMBL" id="KAJ7779001.1"/>
    </source>
</evidence>
<reference evidence="1" key="1">
    <citation type="submission" date="2023-03" db="EMBL/GenBank/DDBJ databases">
        <title>Massive genome expansion in bonnet fungi (Mycena s.s.) driven by repeated elements and novel gene families across ecological guilds.</title>
        <authorList>
            <consortium name="Lawrence Berkeley National Laboratory"/>
            <person name="Harder C.B."/>
            <person name="Miyauchi S."/>
            <person name="Viragh M."/>
            <person name="Kuo A."/>
            <person name="Thoen E."/>
            <person name="Andreopoulos B."/>
            <person name="Lu D."/>
            <person name="Skrede I."/>
            <person name="Drula E."/>
            <person name="Henrissat B."/>
            <person name="Morin E."/>
            <person name="Kohler A."/>
            <person name="Barry K."/>
            <person name="LaButti K."/>
            <person name="Morin E."/>
            <person name="Salamov A."/>
            <person name="Lipzen A."/>
            <person name="Mereny Z."/>
            <person name="Hegedus B."/>
            <person name="Baldrian P."/>
            <person name="Stursova M."/>
            <person name="Weitz H."/>
            <person name="Taylor A."/>
            <person name="Grigoriev I.V."/>
            <person name="Nagy L.G."/>
            <person name="Martin F."/>
            <person name="Kauserud H."/>
        </authorList>
    </citation>
    <scope>NUCLEOTIDE SEQUENCE</scope>
    <source>
        <strain evidence="1">CBHHK182m</strain>
    </source>
</reference>
<dbReference type="InterPro" id="IPR032675">
    <property type="entry name" value="LRR_dom_sf"/>
</dbReference>
<comment type="caution">
    <text evidence="1">The sequence shown here is derived from an EMBL/GenBank/DDBJ whole genome shotgun (WGS) entry which is preliminary data.</text>
</comment>
<sequence>MALVKLPDIRTRLRHNVLPLNIEKQAILDSIVVAQAQLASFRFQQTDEEAISLRAYIANYSSLLSPMRRLPVEILQKIFLHPDIHDFEKTTSTTTPPFSITDVYQPGVLASVSCRWRDIVCGTPKLWSSFTVILWRAKYSLERLRLCLQRSNNMRLTIAFDWRKHNSLQPLHYTALAEVLAHSHRWAHIAVPVHSQFLALLSPARGRLPSLETIAFYNSSDSDYNPEALVDVFENAPALRTLSLHKVCPGPQVLVLWHQLRQVSIHFPRHDEMCRYILDMTSNIRHLTLESRNSGPDPSIPPPPNLMLDGILLLGDESRTYAIQQILRHINSPALKEIRLIHGGVEDASSITSFIERSGCFLERLVLQQVHIRPRELLALFSSIPTLRTLVITDSTPNAITNAVVDALTPSFTGGTAAVLPALTTLVIIGTYMFCASKLLAMLESRRLETVDLTLLNHKFTTPDIERFKALDGLNFGRLVCDDEEQKSVKIQFGTGEQPDWAYSYFLLQYGAGNPTTRPNVHGLG</sequence>
<protein>
    <recommendedName>
        <fullName evidence="3">F-box domain-containing protein</fullName>
    </recommendedName>
</protein>
<evidence type="ECO:0008006" key="3">
    <source>
        <dbReference type="Google" id="ProtNLM"/>
    </source>
</evidence>